<reference evidence="1 2" key="1">
    <citation type="submission" date="2020-08" db="EMBL/GenBank/DDBJ databases">
        <title>Sequencing the genomes of 1000 actinobacteria strains.</title>
        <authorList>
            <person name="Klenk H.-P."/>
        </authorList>
    </citation>
    <scope>NUCLEOTIDE SEQUENCE [LARGE SCALE GENOMIC DNA]</scope>
    <source>
        <strain evidence="1 2">DSM 22826</strain>
    </source>
</reference>
<dbReference type="AlphaFoldDB" id="A0A839QRP7"/>
<sequence length="274" mass="29811">MGEQPVFDGSTVRRPLPDHADMASFRRLCRSSPWKWDSVRFTWESWDAQHSPEPWAPGQPAGPVTAMIRRPAAVRVQDAQGAVLFADTGRAPSKDAAFVSATRDAWLLPPRLLSPVYENDGLVSRRPEAAYVIPSLPAAGWNSILDPVELAGCAPGPADLPFPHPLIIHELIRASDSAGRDGWEAVVSPGRLYAPAVAGAPLVGDGRCTVRIDMATGICTGSQWLEGTRAGRGHSLRILAVNEYMIDDLFEQPQEPLTDVRKHIRWVVGGHRPA</sequence>
<protein>
    <submittedName>
        <fullName evidence="1">Uncharacterized protein</fullName>
    </submittedName>
</protein>
<evidence type="ECO:0000313" key="1">
    <source>
        <dbReference type="EMBL" id="MBB2995932.1"/>
    </source>
</evidence>
<proteinExistence type="predicted"/>
<gene>
    <name evidence="1" type="ORF">E9229_002123</name>
</gene>
<organism evidence="1 2">
    <name type="scientific">Paeniglutamicibacter cryotolerans</name>
    <dbReference type="NCBI Taxonomy" id="670079"/>
    <lineage>
        <taxon>Bacteria</taxon>
        <taxon>Bacillati</taxon>
        <taxon>Actinomycetota</taxon>
        <taxon>Actinomycetes</taxon>
        <taxon>Micrococcales</taxon>
        <taxon>Micrococcaceae</taxon>
        <taxon>Paeniglutamicibacter</taxon>
    </lineage>
</organism>
<dbReference type="Proteomes" id="UP000523000">
    <property type="component" value="Unassembled WGS sequence"/>
</dbReference>
<dbReference type="RefSeq" id="WP_246380463.1">
    <property type="nucleotide sequence ID" value="NZ_BAABGK010000042.1"/>
</dbReference>
<name>A0A839QRP7_9MICC</name>
<accession>A0A839QRP7</accession>
<comment type="caution">
    <text evidence="1">The sequence shown here is derived from an EMBL/GenBank/DDBJ whole genome shotgun (WGS) entry which is preliminary data.</text>
</comment>
<dbReference type="EMBL" id="JACHVS010000001">
    <property type="protein sequence ID" value="MBB2995932.1"/>
    <property type="molecule type" value="Genomic_DNA"/>
</dbReference>
<keyword evidence="2" id="KW-1185">Reference proteome</keyword>
<evidence type="ECO:0000313" key="2">
    <source>
        <dbReference type="Proteomes" id="UP000523000"/>
    </source>
</evidence>